<feature type="binding site" evidence="4">
    <location>
        <position position="56"/>
    </location>
    <ligand>
        <name>substrate</name>
    </ligand>
</feature>
<dbReference type="PANTHER" id="PTHR23407:SF1">
    <property type="entry name" value="5-FORMYLTETRAHYDROFOLATE CYCLO-LIGASE"/>
    <property type="match status" value="1"/>
</dbReference>
<dbReference type="GO" id="GO:0035999">
    <property type="term" value="P:tetrahydrofolate interconversion"/>
    <property type="evidence" value="ECO:0007669"/>
    <property type="project" value="TreeGrafter"/>
</dbReference>
<dbReference type="PATRIC" id="fig|1121318.3.peg.1329"/>
<dbReference type="SUPFAM" id="SSF100950">
    <property type="entry name" value="NagB/RpiA/CoA transferase-like"/>
    <property type="match status" value="1"/>
</dbReference>
<evidence type="ECO:0000313" key="7">
    <source>
        <dbReference type="Proteomes" id="UP000037043"/>
    </source>
</evidence>
<dbReference type="GO" id="GO:0009396">
    <property type="term" value="P:folic acid-containing compound biosynthetic process"/>
    <property type="evidence" value="ECO:0007669"/>
    <property type="project" value="TreeGrafter"/>
</dbReference>
<keyword evidence="7" id="KW-1185">Reference proteome</keyword>
<comment type="caution">
    <text evidence="6">The sequence shown here is derived from an EMBL/GenBank/DDBJ whole genome shotgun (WGS) entry which is preliminary data.</text>
</comment>
<comment type="similarity">
    <text evidence="1 5">Belongs to the 5-formyltetrahydrofolate cyclo-ligase family.</text>
</comment>
<dbReference type="STRING" id="36844.SAMN04488501_111160"/>
<dbReference type="Proteomes" id="UP000037043">
    <property type="component" value="Unassembled WGS sequence"/>
</dbReference>
<dbReference type="NCBIfam" id="TIGR02727">
    <property type="entry name" value="MTHFS_bact"/>
    <property type="match status" value="1"/>
</dbReference>
<organism evidence="6 7">
    <name type="scientific">Clostridium homopropionicum DSM 5847</name>
    <dbReference type="NCBI Taxonomy" id="1121318"/>
    <lineage>
        <taxon>Bacteria</taxon>
        <taxon>Bacillati</taxon>
        <taxon>Bacillota</taxon>
        <taxon>Clostridia</taxon>
        <taxon>Eubacteriales</taxon>
        <taxon>Clostridiaceae</taxon>
        <taxon>Clostridium</taxon>
    </lineage>
</organism>
<dbReference type="PIRSF" id="PIRSF006806">
    <property type="entry name" value="FTHF_cligase"/>
    <property type="match status" value="1"/>
</dbReference>
<comment type="catalytic activity">
    <reaction evidence="5">
        <text>(6S)-5-formyl-5,6,7,8-tetrahydrofolate + ATP = (6R)-5,10-methenyltetrahydrofolate + ADP + phosphate</text>
        <dbReference type="Rhea" id="RHEA:10488"/>
        <dbReference type="ChEBI" id="CHEBI:30616"/>
        <dbReference type="ChEBI" id="CHEBI:43474"/>
        <dbReference type="ChEBI" id="CHEBI:57455"/>
        <dbReference type="ChEBI" id="CHEBI:57457"/>
        <dbReference type="ChEBI" id="CHEBI:456216"/>
        <dbReference type="EC" id="6.3.3.2"/>
    </reaction>
</comment>
<dbReference type="EC" id="6.3.3.2" evidence="5"/>
<dbReference type="GO" id="GO:0030272">
    <property type="term" value="F:5-formyltetrahydrofolate cyclo-ligase activity"/>
    <property type="evidence" value="ECO:0007669"/>
    <property type="project" value="UniProtKB-EC"/>
</dbReference>
<name>A0A0L6ZAX6_9CLOT</name>
<dbReference type="RefSeq" id="WP_074782908.1">
    <property type="nucleotide sequence ID" value="NZ_LHUR01000018.1"/>
</dbReference>
<evidence type="ECO:0000256" key="5">
    <source>
        <dbReference type="RuleBase" id="RU361279"/>
    </source>
</evidence>
<evidence type="ECO:0000256" key="1">
    <source>
        <dbReference type="ARBA" id="ARBA00010638"/>
    </source>
</evidence>
<accession>A0A0L6ZAX6</accession>
<dbReference type="GO" id="GO:0005524">
    <property type="term" value="F:ATP binding"/>
    <property type="evidence" value="ECO:0007669"/>
    <property type="project" value="UniProtKB-KW"/>
</dbReference>
<dbReference type="InterPro" id="IPR037171">
    <property type="entry name" value="NagB/RpiA_transferase-like"/>
</dbReference>
<evidence type="ECO:0000313" key="6">
    <source>
        <dbReference type="EMBL" id="KOA20120.1"/>
    </source>
</evidence>
<feature type="binding site" evidence="4">
    <location>
        <begin position="134"/>
        <end position="142"/>
    </location>
    <ligand>
        <name>ATP</name>
        <dbReference type="ChEBI" id="CHEBI:30616"/>
    </ligand>
</feature>
<keyword evidence="5" id="KW-0460">Magnesium</keyword>
<keyword evidence="3 4" id="KW-0067">ATP-binding</keyword>
<reference evidence="7" key="1">
    <citation type="submission" date="2015-08" db="EMBL/GenBank/DDBJ databases">
        <title>Genome sequence of the strict anaerobe Clostridium homopropionicum LuHBu1 (DSM 5847T).</title>
        <authorList>
            <person name="Poehlein A."/>
            <person name="Beck M."/>
            <person name="Schiel-Bengelsdorf B."/>
            <person name="Bengelsdorf F.R."/>
            <person name="Daniel R."/>
            <person name="Duerre P."/>
        </authorList>
    </citation>
    <scope>NUCLEOTIDE SEQUENCE [LARGE SCALE GENOMIC DNA]</scope>
    <source>
        <strain evidence="7">DSM 5847</strain>
    </source>
</reference>
<keyword evidence="5" id="KW-0479">Metal-binding</keyword>
<proteinExistence type="inferred from homology"/>
<dbReference type="PANTHER" id="PTHR23407">
    <property type="entry name" value="ATPASE INHIBITOR/5-FORMYLTETRAHYDROFOLATE CYCLO-LIGASE"/>
    <property type="match status" value="1"/>
</dbReference>
<dbReference type="AlphaFoldDB" id="A0A0L6ZAX6"/>
<gene>
    <name evidence="6" type="ORF">CLHOM_13150</name>
</gene>
<dbReference type="InterPro" id="IPR002698">
    <property type="entry name" value="FTHF_cligase"/>
</dbReference>
<feature type="binding site" evidence="4">
    <location>
        <position position="51"/>
    </location>
    <ligand>
        <name>substrate</name>
    </ligand>
</feature>
<protein>
    <recommendedName>
        <fullName evidence="5">5-formyltetrahydrofolate cyclo-ligase</fullName>
        <ecNumber evidence="5">6.3.3.2</ecNumber>
    </recommendedName>
</protein>
<dbReference type="EMBL" id="LHUR01000018">
    <property type="protein sequence ID" value="KOA20120.1"/>
    <property type="molecule type" value="Genomic_DNA"/>
</dbReference>
<comment type="cofactor">
    <cofactor evidence="5">
        <name>Mg(2+)</name>
        <dbReference type="ChEBI" id="CHEBI:18420"/>
    </cofactor>
</comment>
<feature type="binding site" evidence="4">
    <location>
        <begin position="5"/>
        <end position="9"/>
    </location>
    <ligand>
        <name>ATP</name>
        <dbReference type="ChEBI" id="CHEBI:30616"/>
    </ligand>
</feature>
<dbReference type="Gene3D" id="3.40.50.10420">
    <property type="entry name" value="NagB/RpiA/CoA transferase-like"/>
    <property type="match status" value="1"/>
</dbReference>
<dbReference type="GO" id="GO:0046872">
    <property type="term" value="F:metal ion binding"/>
    <property type="evidence" value="ECO:0007669"/>
    <property type="project" value="UniProtKB-KW"/>
</dbReference>
<keyword evidence="6" id="KW-0436">Ligase</keyword>
<keyword evidence="2 4" id="KW-0547">Nucleotide-binding</keyword>
<evidence type="ECO:0000256" key="4">
    <source>
        <dbReference type="PIRSR" id="PIRSR006806-1"/>
    </source>
</evidence>
<sequence>MVQEKKRIRELINRKRISLKPEAKKVFDEIIFKKIIESAEYKNSRTILVYVSYNGEVDTHKFIQHALKDNKIVCVPKIVSKKEGMKAIEISDFEDLKIGSYGILEPTSFNKKIDEESINLVIVPGVAFDLKGGRIGYGGAFYDRFLKNISKDTFKVAIAYDFQILKNIPMEVHDEKIHRIITNVNTDNN</sequence>
<evidence type="ECO:0000256" key="2">
    <source>
        <dbReference type="ARBA" id="ARBA00022741"/>
    </source>
</evidence>
<evidence type="ECO:0000256" key="3">
    <source>
        <dbReference type="ARBA" id="ARBA00022840"/>
    </source>
</evidence>
<dbReference type="Pfam" id="PF01812">
    <property type="entry name" value="5-FTHF_cyc-lig"/>
    <property type="match status" value="1"/>
</dbReference>
<dbReference type="InterPro" id="IPR024185">
    <property type="entry name" value="FTHF_cligase-like_sf"/>
</dbReference>